<evidence type="ECO:0000313" key="8">
    <source>
        <dbReference type="EMBL" id="PVY48666.1"/>
    </source>
</evidence>
<evidence type="ECO:0000256" key="2">
    <source>
        <dbReference type="ARBA" id="ARBA00005806"/>
    </source>
</evidence>
<evidence type="ECO:0000256" key="6">
    <source>
        <dbReference type="SAM" id="MobiDB-lite"/>
    </source>
</evidence>
<gene>
    <name evidence="8" type="ORF">C7373_106174</name>
    <name evidence="7" type="ORF">IB211_02383c</name>
</gene>
<proteinExistence type="inferred from homology"/>
<keyword evidence="5" id="KW-0411">Iron-sulfur</keyword>
<reference evidence="8 10" key="3">
    <citation type="submission" date="2018-04" db="EMBL/GenBank/DDBJ databases">
        <title>Genomic Encyclopedia of Type Strains, Phase IV (KMG-IV): sequencing the most valuable type-strain genomes for metagenomic binning, comparative biology and taxonomic classification.</title>
        <authorList>
            <person name="Goeker M."/>
        </authorList>
    </citation>
    <scope>NUCLEOTIDE SEQUENCE [LARGE SCALE GENOMIC DNA]</scope>
    <source>
        <strain evidence="8 10">DSM 26588</strain>
    </source>
</reference>
<evidence type="ECO:0000313" key="9">
    <source>
        <dbReference type="Proteomes" id="UP000064844"/>
    </source>
</evidence>
<keyword evidence="3" id="KW-0479">Metal-binding</keyword>
<dbReference type="Pfam" id="PF06050">
    <property type="entry name" value="HGD-D"/>
    <property type="match status" value="1"/>
</dbReference>
<dbReference type="Gene3D" id="3.40.50.11890">
    <property type="match status" value="1"/>
</dbReference>
<feature type="region of interest" description="Disordered" evidence="6">
    <location>
        <begin position="1"/>
        <end position="21"/>
    </location>
</feature>
<dbReference type="eggNOG" id="COG1775">
    <property type="taxonomic scope" value="Bacteria"/>
</dbReference>
<evidence type="ECO:0000313" key="10">
    <source>
        <dbReference type="Proteomes" id="UP000245778"/>
    </source>
</evidence>
<dbReference type="Proteomes" id="UP000064844">
    <property type="component" value="Chromosome"/>
</dbReference>
<dbReference type="InterPro" id="IPR010327">
    <property type="entry name" value="FldB/FldC_alpha/beta"/>
</dbReference>
<dbReference type="STRING" id="1297617.IB211_02383c"/>
<dbReference type="KEGG" id="ibu:IB211_02383c"/>
<evidence type="ECO:0000313" key="7">
    <source>
        <dbReference type="EMBL" id="ALP94774.1"/>
    </source>
</evidence>
<protein>
    <submittedName>
        <fullName evidence="8">(R)-2-hydroxyisocaproyl-CoA dehydratase alpha subunit</fullName>
    </submittedName>
    <submittedName>
        <fullName evidence="7">Benzoyl-CoA reductase subunit BadE</fullName>
        <ecNumber evidence="7">1.3.7.8</ecNumber>
    </submittedName>
</protein>
<keyword evidence="4" id="KW-0408">Iron</keyword>
<dbReference type="GO" id="GO:0051536">
    <property type="term" value="F:iron-sulfur cluster binding"/>
    <property type="evidence" value="ECO:0007669"/>
    <property type="project" value="UniProtKB-KW"/>
</dbReference>
<dbReference type="EMBL" id="CP011307">
    <property type="protein sequence ID" value="ALP94774.1"/>
    <property type="molecule type" value="Genomic_DNA"/>
</dbReference>
<reference evidence="7 9" key="1">
    <citation type="journal article" date="2015" name="Nat. Commun.">
        <title>Production of butyrate from lysine and the Amadori product fructoselysine by a human gut commensal.</title>
        <authorList>
            <person name="Bui T.P."/>
            <person name="Ritari J."/>
            <person name="Boeren S."/>
            <person name="de Waard P."/>
            <person name="Plugge C.M."/>
            <person name="de Vos W.M."/>
        </authorList>
    </citation>
    <scope>NUCLEOTIDE SEQUENCE [LARGE SCALE GENOMIC DNA]</scope>
    <source>
        <strain evidence="7 9">AF211</strain>
    </source>
</reference>
<keyword evidence="9" id="KW-1185">Reference proteome</keyword>
<dbReference type="GO" id="GO:0018522">
    <property type="term" value="F:benzoyl-CoA reductase activity"/>
    <property type="evidence" value="ECO:0007669"/>
    <property type="project" value="UniProtKB-EC"/>
</dbReference>
<evidence type="ECO:0000256" key="5">
    <source>
        <dbReference type="ARBA" id="ARBA00023014"/>
    </source>
</evidence>
<dbReference type="EMBL" id="QEKK01000006">
    <property type="protein sequence ID" value="PVY48666.1"/>
    <property type="molecule type" value="Genomic_DNA"/>
</dbReference>
<evidence type="ECO:0000256" key="1">
    <source>
        <dbReference type="ARBA" id="ARBA00001966"/>
    </source>
</evidence>
<comment type="similarity">
    <text evidence="2">Belongs to the FldB/FldC dehydratase alpha/beta subunit family.</text>
</comment>
<dbReference type="GO" id="GO:0016836">
    <property type="term" value="F:hydro-lyase activity"/>
    <property type="evidence" value="ECO:0007669"/>
    <property type="project" value="UniProtKB-ARBA"/>
</dbReference>
<dbReference type="Proteomes" id="UP000245778">
    <property type="component" value="Unassembled WGS sequence"/>
</dbReference>
<dbReference type="GeneID" id="93228476"/>
<organism evidence="7 9">
    <name type="scientific">Intestinimonas butyriciproducens</name>
    <dbReference type="NCBI Taxonomy" id="1297617"/>
    <lineage>
        <taxon>Bacteria</taxon>
        <taxon>Bacillati</taxon>
        <taxon>Bacillota</taxon>
        <taxon>Clostridia</taxon>
        <taxon>Eubacteriales</taxon>
        <taxon>Intestinimonas</taxon>
    </lineage>
</organism>
<name>A0A0S2W614_9FIRM</name>
<dbReference type="GO" id="GO:0046872">
    <property type="term" value="F:metal ion binding"/>
    <property type="evidence" value="ECO:0007669"/>
    <property type="project" value="UniProtKB-KW"/>
</dbReference>
<comment type="cofactor">
    <cofactor evidence="1">
        <name>[4Fe-4S] cluster</name>
        <dbReference type="ChEBI" id="CHEBI:49883"/>
    </cofactor>
</comment>
<evidence type="ECO:0000256" key="4">
    <source>
        <dbReference type="ARBA" id="ARBA00023004"/>
    </source>
</evidence>
<keyword evidence="7" id="KW-0560">Oxidoreductase</keyword>
<dbReference type="AlphaFoldDB" id="A0A0S2W614"/>
<dbReference type="OrthoDB" id="9810278at2"/>
<evidence type="ECO:0000256" key="3">
    <source>
        <dbReference type="ARBA" id="ARBA00022723"/>
    </source>
</evidence>
<reference evidence="9" key="2">
    <citation type="submission" date="2015-04" db="EMBL/GenBank/DDBJ databases">
        <title>A butyrogenic pathway from the amino acid lysine in a human gut commensal.</title>
        <authorList>
            <person name="de Vos W.M."/>
            <person name="Bui N.T.P."/>
            <person name="Plugge C.M."/>
            <person name="Ritari J."/>
        </authorList>
    </citation>
    <scope>NUCLEOTIDE SEQUENCE [LARGE SCALE GENOMIC DNA]</scope>
    <source>
        <strain evidence="9">AF211</strain>
    </source>
</reference>
<accession>A0A0S2W614</accession>
<dbReference type="PATRIC" id="fig|1297617.4.peg.2455"/>
<dbReference type="PANTHER" id="PTHR30548">
    <property type="entry name" value="2-HYDROXYGLUTARYL-COA DEHYDRATASE, D-COMPONENT-RELATED"/>
    <property type="match status" value="1"/>
</dbReference>
<dbReference type="Gene3D" id="3.40.50.11900">
    <property type="match status" value="1"/>
</dbReference>
<dbReference type="EC" id="1.3.7.8" evidence="7"/>
<dbReference type="PANTHER" id="PTHR30548:SF4">
    <property type="entry name" value="SUBUNIT OF OXYGEN-SENSITIVE 2-HYDROXYISOCAPROYL-COA DEHYDRATASE"/>
    <property type="match status" value="1"/>
</dbReference>
<sequence>MAEHTAPAAKPKKPLPKSRQMMNEQTAKCYADAWAAKKRGEPVGWSTAIFPQEICETFGVPVLYPENNCASVSAKHMGDQFISHSEGELGYPINICSYARLNLGIADTFDDPNYDYEPKLPRPDFLLLANNSCTQLMKWYENLARKLNIPIFFVDCLFNYYEEDPAPHKIKYVRSQIENYIKDMEKFLGRKFDWDKFLEVQKRSQINCHLFDEIVALNQRKPAPMSGFDLFNYMAALVLCRGKESTTAIFEQLKAEVLEHIANDTSTFPAEEKYRVHWEGIACWPNLGYNLKTLKNYNVNAVMNGYVTAWDVLYEPGDLDGMARAYQISSTNSLSTPSIMGKRAQSIKDFGCDGMLCHVNRSCKLMTFHIFTGRDMIEEQAGVPVANFDGDQSDTRVFSEAQFETRLQGLVEIMDEKKKKGAAE</sequence>
<dbReference type="RefSeq" id="WP_058118142.1">
    <property type="nucleotide sequence ID" value="NZ_CAMREZ010000007.1"/>
</dbReference>